<evidence type="ECO:0000313" key="3">
    <source>
        <dbReference type="Proteomes" id="UP000237246"/>
    </source>
</evidence>
<keyword evidence="3" id="KW-1185">Reference proteome</keyword>
<evidence type="ECO:0000313" key="2">
    <source>
        <dbReference type="EMBL" id="POI29512.1"/>
    </source>
</evidence>
<dbReference type="AlphaFoldDB" id="A0A2P4SZH6"/>
<gene>
    <name evidence="2" type="ORF">CIB84_006738</name>
</gene>
<reference evidence="2 3" key="1">
    <citation type="submission" date="2018-01" db="EMBL/GenBank/DDBJ databases">
        <title>Comparison of the Chinese Bamboo Partridge and Red Junglefowl genome sequences highlights the importance of demography in genome evolution.</title>
        <authorList>
            <person name="Tiley G.P."/>
            <person name="Kimball R.T."/>
            <person name="Braun E.L."/>
            <person name="Burleigh J.G."/>
        </authorList>
    </citation>
    <scope>NUCLEOTIDE SEQUENCE [LARGE SCALE GENOMIC DNA]</scope>
    <source>
        <strain evidence="2">RTK389</strain>
        <tissue evidence="2">Blood</tissue>
    </source>
</reference>
<proteinExistence type="predicted"/>
<feature type="transmembrane region" description="Helical" evidence="1">
    <location>
        <begin position="108"/>
        <end position="130"/>
    </location>
</feature>
<feature type="transmembrane region" description="Helical" evidence="1">
    <location>
        <begin position="86"/>
        <end position="102"/>
    </location>
</feature>
<keyword evidence="1" id="KW-0812">Transmembrane</keyword>
<dbReference type="Proteomes" id="UP000237246">
    <property type="component" value="Unassembled WGS sequence"/>
</dbReference>
<keyword evidence="1" id="KW-1133">Transmembrane helix</keyword>
<organism evidence="2 3">
    <name type="scientific">Bambusicola thoracicus</name>
    <name type="common">Chinese bamboo-partridge</name>
    <name type="synonym">Perdix thoracica</name>
    <dbReference type="NCBI Taxonomy" id="9083"/>
    <lineage>
        <taxon>Eukaryota</taxon>
        <taxon>Metazoa</taxon>
        <taxon>Chordata</taxon>
        <taxon>Craniata</taxon>
        <taxon>Vertebrata</taxon>
        <taxon>Euteleostomi</taxon>
        <taxon>Archelosauria</taxon>
        <taxon>Archosauria</taxon>
        <taxon>Dinosauria</taxon>
        <taxon>Saurischia</taxon>
        <taxon>Theropoda</taxon>
        <taxon>Coelurosauria</taxon>
        <taxon>Aves</taxon>
        <taxon>Neognathae</taxon>
        <taxon>Galloanserae</taxon>
        <taxon>Galliformes</taxon>
        <taxon>Phasianidae</taxon>
        <taxon>Perdicinae</taxon>
        <taxon>Bambusicola</taxon>
    </lineage>
</organism>
<comment type="caution">
    <text evidence="2">The sequence shown here is derived from an EMBL/GenBank/DDBJ whole genome shotgun (WGS) entry which is preliminary data.</text>
</comment>
<keyword evidence="1" id="KW-0472">Membrane</keyword>
<sequence>MTKALCLTAQQRGDCFPQRFWRAGVGVNALTIPTSSTGHLWTSGSDSRGAIQLSFWGVSLLLHPWYMPAFTHHPLFLQHFLHSRPNFSALLCYFVITCFAALKGEVFLVIYSFSPVAAATIVCSTVVLSYTSSALLPRLPCTPHINLIFVRREYLQHLGTRSGAGKAILLCWCCNSECLADGGSAEWL</sequence>
<dbReference type="EMBL" id="PPHD01015059">
    <property type="protein sequence ID" value="POI29512.1"/>
    <property type="molecule type" value="Genomic_DNA"/>
</dbReference>
<name>A0A2P4SZH6_BAMTH</name>
<evidence type="ECO:0000256" key="1">
    <source>
        <dbReference type="SAM" id="Phobius"/>
    </source>
</evidence>
<protein>
    <submittedName>
        <fullName evidence="2">Uncharacterized protein</fullName>
    </submittedName>
</protein>
<accession>A0A2P4SZH6</accession>